<name>A0A846RNY0_9MICC</name>
<accession>A0A846RNY0</accession>
<keyword evidence="3" id="KW-1185">Reference proteome</keyword>
<evidence type="ECO:0000313" key="2">
    <source>
        <dbReference type="EMBL" id="NJC23290.1"/>
    </source>
</evidence>
<keyword evidence="1" id="KW-0472">Membrane</keyword>
<keyword evidence="1" id="KW-1133">Transmembrane helix</keyword>
<feature type="transmembrane region" description="Helical" evidence="1">
    <location>
        <begin position="94"/>
        <end position="117"/>
    </location>
</feature>
<organism evidence="2 3">
    <name type="scientific">Arthrobacter pigmenti</name>
    <dbReference type="NCBI Taxonomy" id="271432"/>
    <lineage>
        <taxon>Bacteria</taxon>
        <taxon>Bacillati</taxon>
        <taxon>Actinomycetota</taxon>
        <taxon>Actinomycetes</taxon>
        <taxon>Micrococcales</taxon>
        <taxon>Micrococcaceae</taxon>
        <taxon>Arthrobacter</taxon>
    </lineage>
</organism>
<protein>
    <recommendedName>
        <fullName evidence="4">DUF2975 domain-containing protein</fullName>
    </recommendedName>
</protein>
<gene>
    <name evidence="2" type="ORF">BJ994_002366</name>
</gene>
<dbReference type="EMBL" id="JAATJL010000001">
    <property type="protein sequence ID" value="NJC23290.1"/>
    <property type="molecule type" value="Genomic_DNA"/>
</dbReference>
<evidence type="ECO:0000256" key="1">
    <source>
        <dbReference type="SAM" id="Phobius"/>
    </source>
</evidence>
<dbReference type="RefSeq" id="WP_167994383.1">
    <property type="nucleotide sequence ID" value="NZ_JAATJL010000001.1"/>
</dbReference>
<feature type="transmembrane region" description="Helical" evidence="1">
    <location>
        <begin position="182"/>
        <end position="201"/>
    </location>
</feature>
<dbReference type="Proteomes" id="UP000547458">
    <property type="component" value="Unassembled WGS sequence"/>
</dbReference>
<reference evidence="2 3" key="1">
    <citation type="submission" date="2020-03" db="EMBL/GenBank/DDBJ databases">
        <title>Sequencing the genomes of 1000 actinobacteria strains.</title>
        <authorList>
            <person name="Klenk H.-P."/>
        </authorList>
    </citation>
    <scope>NUCLEOTIDE SEQUENCE [LARGE SCALE GENOMIC DNA]</scope>
    <source>
        <strain evidence="2 3">DSM 16403</strain>
    </source>
</reference>
<evidence type="ECO:0008006" key="4">
    <source>
        <dbReference type="Google" id="ProtNLM"/>
    </source>
</evidence>
<feature type="transmembrane region" description="Helical" evidence="1">
    <location>
        <begin position="129"/>
        <end position="151"/>
    </location>
</feature>
<comment type="caution">
    <text evidence="2">The sequence shown here is derived from an EMBL/GenBank/DDBJ whole genome shotgun (WGS) entry which is preliminary data.</text>
</comment>
<keyword evidence="1" id="KW-0812">Transmembrane</keyword>
<sequence length="212" mass="22328">MITALSPGKPRAALKAVEKIGLLGVMLLMGTGTVVLLLISVAAIVLGANGTTYLTFPAATPPSNWSQSSNVTEAQFDSFSMAVHGVSGDAMTPFITTMLVAVALMVAIFVVFFWLALRVYLERPFGRMMTAGLVAVAALNITGAFVFPAILVDAQGAILADLEIALEGAPFTNTYYFTEFDALGLVLGIFCALFAGAFHIGTRLQRETDGLV</sequence>
<feature type="transmembrane region" description="Helical" evidence="1">
    <location>
        <begin position="20"/>
        <end position="46"/>
    </location>
</feature>
<dbReference type="AlphaFoldDB" id="A0A846RNY0"/>
<evidence type="ECO:0000313" key="3">
    <source>
        <dbReference type="Proteomes" id="UP000547458"/>
    </source>
</evidence>
<proteinExistence type="predicted"/>